<keyword evidence="3" id="KW-1185">Reference proteome</keyword>
<evidence type="ECO:0000256" key="1">
    <source>
        <dbReference type="SAM" id="Phobius"/>
    </source>
</evidence>
<accession>A0A803MSF2</accession>
<dbReference type="PANTHER" id="PTHR34835:SF34">
    <property type="entry name" value="OS08G0555500 PROTEIN"/>
    <property type="match status" value="1"/>
</dbReference>
<organism evidence="2 3">
    <name type="scientific">Chenopodium quinoa</name>
    <name type="common">Quinoa</name>
    <dbReference type="NCBI Taxonomy" id="63459"/>
    <lineage>
        <taxon>Eukaryota</taxon>
        <taxon>Viridiplantae</taxon>
        <taxon>Streptophyta</taxon>
        <taxon>Embryophyta</taxon>
        <taxon>Tracheophyta</taxon>
        <taxon>Spermatophyta</taxon>
        <taxon>Magnoliopsida</taxon>
        <taxon>eudicotyledons</taxon>
        <taxon>Gunneridae</taxon>
        <taxon>Pentapetalae</taxon>
        <taxon>Caryophyllales</taxon>
        <taxon>Chenopodiaceae</taxon>
        <taxon>Chenopodioideae</taxon>
        <taxon>Atripliceae</taxon>
        <taxon>Chenopodium</taxon>
    </lineage>
</organism>
<dbReference type="PANTHER" id="PTHR34835">
    <property type="entry name" value="OS07G0283600 PROTEIN-RELATED"/>
    <property type="match status" value="1"/>
</dbReference>
<protein>
    <recommendedName>
        <fullName evidence="4">Ubiquitin-like protease family profile domain-containing protein</fullName>
    </recommendedName>
</protein>
<name>A0A803MSF2_CHEQI</name>
<evidence type="ECO:0000313" key="2">
    <source>
        <dbReference type="EnsemblPlants" id="AUR62034503-RA:cds"/>
    </source>
</evidence>
<reference evidence="2" key="1">
    <citation type="journal article" date="2017" name="Nature">
        <title>The genome of Chenopodium quinoa.</title>
        <authorList>
            <person name="Jarvis D.E."/>
            <person name="Ho Y.S."/>
            <person name="Lightfoot D.J."/>
            <person name="Schmoeckel S.M."/>
            <person name="Li B."/>
            <person name="Borm T.J.A."/>
            <person name="Ohyanagi H."/>
            <person name="Mineta K."/>
            <person name="Michell C.T."/>
            <person name="Saber N."/>
            <person name="Kharbatia N.M."/>
            <person name="Rupper R.R."/>
            <person name="Sharp A.R."/>
            <person name="Dally N."/>
            <person name="Boughton B.A."/>
            <person name="Woo Y.H."/>
            <person name="Gao G."/>
            <person name="Schijlen E.G.W.M."/>
            <person name="Guo X."/>
            <person name="Momin A.A."/>
            <person name="Negrao S."/>
            <person name="Al-Babili S."/>
            <person name="Gehring C."/>
            <person name="Roessner U."/>
            <person name="Jung C."/>
            <person name="Murphy K."/>
            <person name="Arold S.T."/>
            <person name="Gojobori T."/>
            <person name="van der Linden C.G."/>
            <person name="van Loo E.N."/>
            <person name="Jellen E.N."/>
            <person name="Maughan P.J."/>
            <person name="Tester M."/>
        </authorList>
    </citation>
    <scope>NUCLEOTIDE SEQUENCE [LARGE SCALE GENOMIC DNA]</scope>
    <source>
        <strain evidence="2">cv. PI 614886</strain>
    </source>
</reference>
<dbReference type="Proteomes" id="UP000596660">
    <property type="component" value="Unplaced"/>
</dbReference>
<dbReference type="Gramene" id="AUR62034503-RA">
    <property type="protein sequence ID" value="AUR62034503-RA:cds"/>
    <property type="gene ID" value="AUR62034503"/>
</dbReference>
<evidence type="ECO:0008006" key="4">
    <source>
        <dbReference type="Google" id="ProtNLM"/>
    </source>
</evidence>
<evidence type="ECO:0000313" key="3">
    <source>
        <dbReference type="Proteomes" id="UP000596660"/>
    </source>
</evidence>
<feature type="transmembrane region" description="Helical" evidence="1">
    <location>
        <begin position="125"/>
        <end position="144"/>
    </location>
</feature>
<dbReference type="Gene3D" id="3.40.395.10">
    <property type="entry name" value="Adenoviral Proteinase, Chain A"/>
    <property type="match status" value="1"/>
</dbReference>
<keyword evidence="1" id="KW-0812">Transmembrane</keyword>
<sequence>MPPWLCQHFNEKSCVLKIDMLKEFFNEWKKKLGIAESDDIFVNNLENKIKSLKEGGDDFKRFFVMYICITFLAPVAYRVIDYKIISYADNVKEIRNLDWCGYVLNNLCKAMGSFKKNKHKESRSGISGCLLILQIVCTFITFHLEGSLNQQHCRRSNIGQMRKKGGKQSYLGDVIETAYRNLANRERRLVSFNVPDGVMTDSEIHEAAHDIPLEISLASQKTSQEAKDRSLKSVLIELSQAWLYWLQLCNAKHQFMEVDLVGEMSELMNKLEHPKAEDIMSYEFDNSNINSNRDAIVDKVSKFKVSKKFDVDAEFSVLKKMIYVSDFLKENKDCVENMSLQFNQVINFVAINDYNLVFIPLKKEDHYFVVVINFRNETIDQLDSTEYEDTEE</sequence>
<dbReference type="AlphaFoldDB" id="A0A803MSF2"/>
<keyword evidence="1" id="KW-1133">Transmembrane helix</keyword>
<feature type="transmembrane region" description="Helical" evidence="1">
    <location>
        <begin position="62"/>
        <end position="80"/>
    </location>
</feature>
<keyword evidence="1" id="KW-0472">Membrane</keyword>
<proteinExistence type="predicted"/>
<reference evidence="2" key="2">
    <citation type="submission" date="2021-03" db="UniProtKB">
        <authorList>
            <consortium name="EnsemblPlants"/>
        </authorList>
    </citation>
    <scope>IDENTIFICATION</scope>
</reference>
<dbReference type="EnsemblPlants" id="AUR62034503-RA">
    <property type="protein sequence ID" value="AUR62034503-RA:cds"/>
    <property type="gene ID" value="AUR62034503"/>
</dbReference>